<dbReference type="Pfam" id="PF24750">
    <property type="entry name" value="b-prop_At3g26010-like"/>
    <property type="match status" value="1"/>
</dbReference>
<reference evidence="2 3" key="1">
    <citation type="journal article" date="2019" name="Sci. Rep.">
        <title>A high-quality genome of Eragrostis curvula grass provides insights into Poaceae evolution and supports new strategies to enhance forage quality.</title>
        <authorList>
            <person name="Carballo J."/>
            <person name="Santos B.A.C.M."/>
            <person name="Zappacosta D."/>
            <person name="Garbus I."/>
            <person name="Selva J.P."/>
            <person name="Gallo C.A."/>
            <person name="Diaz A."/>
            <person name="Albertini E."/>
            <person name="Caccamo M."/>
            <person name="Echenique V."/>
        </authorList>
    </citation>
    <scope>NUCLEOTIDE SEQUENCE [LARGE SCALE GENOMIC DNA]</scope>
    <source>
        <strain evidence="3">cv. Victoria</strain>
        <tissue evidence="2">Leaf</tissue>
    </source>
</reference>
<dbReference type="PANTHER" id="PTHR35546">
    <property type="entry name" value="F-BOX PROTEIN INTERACTION DOMAIN PROTEIN-RELATED"/>
    <property type="match status" value="1"/>
</dbReference>
<dbReference type="EMBL" id="RWGY01000002">
    <property type="protein sequence ID" value="TVU50136.1"/>
    <property type="molecule type" value="Genomic_DNA"/>
</dbReference>
<dbReference type="InterPro" id="IPR056592">
    <property type="entry name" value="Beta-prop_At3g26010-like"/>
</dbReference>
<dbReference type="CDD" id="cd22157">
    <property type="entry name" value="F-box_AtFBW1-like"/>
    <property type="match status" value="1"/>
</dbReference>
<evidence type="ECO:0000313" key="3">
    <source>
        <dbReference type="Proteomes" id="UP000324897"/>
    </source>
</evidence>
<evidence type="ECO:0000259" key="1">
    <source>
        <dbReference type="PROSITE" id="PS50181"/>
    </source>
</evidence>
<dbReference type="PROSITE" id="PS50181">
    <property type="entry name" value="FBOX"/>
    <property type="match status" value="1"/>
</dbReference>
<dbReference type="OrthoDB" id="1848451at2759"/>
<proteinExistence type="predicted"/>
<dbReference type="InterPro" id="IPR001810">
    <property type="entry name" value="F-box_dom"/>
</dbReference>
<keyword evidence="3" id="KW-1185">Reference proteome</keyword>
<accession>A0A5J9WQ99</accession>
<protein>
    <recommendedName>
        <fullName evidence="1">F-box domain-containing protein</fullName>
    </recommendedName>
</protein>
<dbReference type="SUPFAM" id="SSF81383">
    <property type="entry name" value="F-box domain"/>
    <property type="match status" value="1"/>
</dbReference>
<dbReference type="Pfam" id="PF00646">
    <property type="entry name" value="F-box"/>
    <property type="match status" value="1"/>
</dbReference>
<dbReference type="InterPro" id="IPR055290">
    <property type="entry name" value="At3g26010-like"/>
</dbReference>
<feature type="domain" description="F-box" evidence="1">
    <location>
        <begin position="1"/>
        <end position="44"/>
    </location>
</feature>
<dbReference type="SUPFAM" id="SSF82171">
    <property type="entry name" value="DPP6 N-terminal domain-like"/>
    <property type="match status" value="1"/>
</dbReference>
<dbReference type="Gene3D" id="1.20.1280.50">
    <property type="match status" value="1"/>
</dbReference>
<dbReference type="SMART" id="SM00256">
    <property type="entry name" value="FBOX"/>
    <property type="match status" value="1"/>
</dbReference>
<sequence length="379" mass="43367">MDQLTDDLLVEILARVPYKSLRRFTCVSKRWRDLIAHPDHRRKLPQTLAGFFYHEAQLSASPTLGFVNASGTGPPLVDTSFAFLPDRERESRLTLLDGCNGLLLFRCYRLADPMEFDYLVINPATEEWVAVPVTRRWSVKVETVRLGFDPAVSSHFHVFEFQIDDDGDGESEDSDDGDGHVLGVKIYSSESGLWSYKQSGWEVEPKLNTDFRSAFVDGKLYVVALQCVIGRVDVEGRMWSEIEFPRSEESPFLDRDVGFIDLSQGHLHFATSDDIDGDKLAIWVLEDWDNEQWSLKHTVRFNYLVGRPNVGFGFHQFIIVAIHPQRNMVFFVFGHDRTLMSYDMDSREVCIICDLGYNCMEHFIPYVPLFSASLANGQL</sequence>
<evidence type="ECO:0000313" key="2">
    <source>
        <dbReference type="EMBL" id="TVU50136.1"/>
    </source>
</evidence>
<dbReference type="NCBIfam" id="TIGR01640">
    <property type="entry name" value="F_box_assoc_1"/>
    <property type="match status" value="1"/>
</dbReference>
<name>A0A5J9WQ99_9POAL</name>
<dbReference type="InterPro" id="IPR036047">
    <property type="entry name" value="F-box-like_dom_sf"/>
</dbReference>
<dbReference type="InterPro" id="IPR017451">
    <property type="entry name" value="F-box-assoc_interact_dom"/>
</dbReference>
<gene>
    <name evidence="2" type="ORF">EJB05_01493</name>
</gene>
<organism evidence="2 3">
    <name type="scientific">Eragrostis curvula</name>
    <name type="common">weeping love grass</name>
    <dbReference type="NCBI Taxonomy" id="38414"/>
    <lineage>
        <taxon>Eukaryota</taxon>
        <taxon>Viridiplantae</taxon>
        <taxon>Streptophyta</taxon>
        <taxon>Embryophyta</taxon>
        <taxon>Tracheophyta</taxon>
        <taxon>Spermatophyta</taxon>
        <taxon>Magnoliopsida</taxon>
        <taxon>Liliopsida</taxon>
        <taxon>Poales</taxon>
        <taxon>Poaceae</taxon>
        <taxon>PACMAD clade</taxon>
        <taxon>Chloridoideae</taxon>
        <taxon>Eragrostideae</taxon>
        <taxon>Eragrostidinae</taxon>
        <taxon>Eragrostis</taxon>
    </lineage>
</organism>
<dbReference type="Gramene" id="TVU50136">
    <property type="protein sequence ID" value="TVU50136"/>
    <property type="gene ID" value="EJB05_01493"/>
</dbReference>
<dbReference type="Proteomes" id="UP000324897">
    <property type="component" value="Chromosome 6"/>
</dbReference>
<dbReference type="AlphaFoldDB" id="A0A5J9WQ99"/>
<dbReference type="PANTHER" id="PTHR35546:SF105">
    <property type="entry name" value="OS05G0139200 PROTEIN"/>
    <property type="match status" value="1"/>
</dbReference>
<comment type="caution">
    <text evidence="2">The sequence shown here is derived from an EMBL/GenBank/DDBJ whole genome shotgun (WGS) entry which is preliminary data.</text>
</comment>
<feature type="non-terminal residue" evidence="2">
    <location>
        <position position="1"/>
    </location>
</feature>